<feature type="region of interest" description="Disordered" evidence="1">
    <location>
        <begin position="216"/>
        <end position="281"/>
    </location>
</feature>
<evidence type="ECO:0000256" key="1">
    <source>
        <dbReference type="SAM" id="MobiDB-lite"/>
    </source>
</evidence>
<dbReference type="EMBL" id="LT594634">
    <property type="protein sequence ID" value="SCP03045.1"/>
    <property type="molecule type" value="Genomic_DNA"/>
</dbReference>
<reference evidence="3 4" key="1">
    <citation type="submission" date="2016-06" db="EMBL/GenBank/DDBJ databases">
        <authorList>
            <consortium name="Pathogen Informatics"/>
        </authorList>
    </citation>
    <scope>NUCLEOTIDE SEQUENCE [LARGE SCALE GENOMIC DNA]</scope>
</reference>
<dbReference type="VEuPathDB" id="PlasmoDB:PmUG01_13069000"/>
<accession>A0A1D3TDN3</accession>
<organism evidence="3 4">
    <name type="scientific">Plasmodium malariae</name>
    <dbReference type="NCBI Taxonomy" id="5858"/>
    <lineage>
        <taxon>Eukaryota</taxon>
        <taxon>Sar</taxon>
        <taxon>Alveolata</taxon>
        <taxon>Apicomplexa</taxon>
        <taxon>Aconoidasida</taxon>
        <taxon>Haemosporida</taxon>
        <taxon>Plasmodiidae</taxon>
        <taxon>Plasmodium</taxon>
        <taxon>Plasmodium (Plasmodium)</taxon>
    </lineage>
</organism>
<protein>
    <submittedName>
        <fullName evidence="3">STP1 protein</fullName>
    </submittedName>
</protein>
<evidence type="ECO:0000256" key="2">
    <source>
        <dbReference type="SAM" id="Phobius"/>
    </source>
</evidence>
<keyword evidence="4" id="KW-1185">Reference proteome</keyword>
<dbReference type="GeneID" id="39871410"/>
<keyword evidence="2" id="KW-0472">Membrane</keyword>
<dbReference type="Proteomes" id="UP000219813">
    <property type="component" value="Chromosome 13"/>
</dbReference>
<name>A0A1D3TDN3_PLAMA</name>
<keyword evidence="2" id="KW-1133">Transmembrane helix</keyword>
<sequence>MESCFTSNSSVHGTTALEYRTYPQFQKIEAKIKSEISSLKRNNNKEEFRNKCKELAHYLINTKPPYPNIKEYIWKGAIKTWYKQYYRGLSQHGGCFMILNQDEKELLQLVYDAEDFCEKNEEYIDKLNPFRVDNSSTYNCNNDVNCLSKCKEYKVWITERQQHFSTNRKILHKDCTRKKKLYQLLEKTCNIQNTSTFTKIIECKSSAPTIHIGVPEKKQNESSLAEQNSPEPQEQSQPKYEDSSEQITPVEKPLSGETLSPGEMHTENGLMPSKEQKHHVDKASLFSDPTLVTPSNENTKAQPINVPQSHNHKGFESAGAKTTFQHQATSEKTDKSISSIPFKPLINGSPSPFHLELPKITESAGNISDKYISPILISIIIIIIFSLFIKHMPLILKKKKKHIKRKHLKLLRILVPSYPGRKNMFLTYDNLEPSTYNNEENIKKIIINEQNLETNVKKIKKKKDVSKTIIEVHMEVLEEYKNEVWESDIGEFLAICLEEFRQEKYNSHHNLKNDEIIIENNKCRNDTDKKKILWNKWAERHKNLSEKLKKEYWFNSLKNEWKSERDSIKRNKILEKKLSNKYKKVPSSEIEKDAWTKWISKKVIVIGQYIEKDWHKLMTEGLKNMIDECVNYETKKDMTITNLEELKKKEYNEELYKYIKKQLLQKLCILVLMMVLEECRKEENIENNESYLDSSIYECKIEKNSYVKSEIIEDINEDKGNVLEYRENEDIYENKGRHTFIHELNDWIREDNTYINSIKNKDLSETS</sequence>
<dbReference type="SUPFAM" id="SSF140924">
    <property type="entry name" value="Duffy binding domain-like"/>
    <property type="match status" value="1"/>
</dbReference>
<dbReference type="OrthoDB" id="383264at2759"/>
<feature type="compositionally biased region" description="Low complexity" evidence="1">
    <location>
        <begin position="226"/>
        <end position="238"/>
    </location>
</feature>
<evidence type="ECO:0000313" key="3">
    <source>
        <dbReference type="EMBL" id="SCP03045.1"/>
    </source>
</evidence>
<dbReference type="RefSeq" id="XP_028864018.1">
    <property type="nucleotide sequence ID" value="XM_029007650.1"/>
</dbReference>
<keyword evidence="2" id="KW-0812">Transmembrane</keyword>
<gene>
    <name evidence="3" type="primary">PmUG01_13069000</name>
    <name evidence="3" type="ORF">PMUG01_13069000</name>
</gene>
<proteinExistence type="predicted"/>
<dbReference type="KEGG" id="pmal:PMUG01_13069000"/>
<feature type="transmembrane region" description="Helical" evidence="2">
    <location>
        <begin position="371"/>
        <end position="396"/>
    </location>
</feature>
<dbReference type="AlphaFoldDB" id="A0A1D3TDN3"/>
<evidence type="ECO:0000313" key="4">
    <source>
        <dbReference type="Proteomes" id="UP000219813"/>
    </source>
</evidence>